<dbReference type="RefSeq" id="WP_185542861.1">
    <property type="nucleotide sequence ID" value="NZ_JAARXV010000001.1"/>
</dbReference>
<name>A0AB73H7F0_LISIO</name>
<accession>A0AB73H7F0</accession>
<evidence type="ECO:0000313" key="2">
    <source>
        <dbReference type="Proteomes" id="UP000552309"/>
    </source>
</evidence>
<dbReference type="EMBL" id="JAARXV010000001">
    <property type="protein sequence ID" value="MBC2140752.1"/>
    <property type="molecule type" value="Genomic_DNA"/>
</dbReference>
<dbReference type="Proteomes" id="UP000552309">
    <property type="component" value="Unassembled WGS sequence"/>
</dbReference>
<comment type="caution">
    <text evidence="1">The sequence shown here is derived from an EMBL/GenBank/DDBJ whole genome shotgun (WGS) entry which is preliminary data.</text>
</comment>
<protein>
    <submittedName>
        <fullName evidence="1">Uncharacterized protein</fullName>
    </submittedName>
</protein>
<reference evidence="1 2" key="1">
    <citation type="submission" date="2020-03" db="EMBL/GenBank/DDBJ databases">
        <title>Soil Listeria distribution.</title>
        <authorList>
            <person name="Liao J."/>
            <person name="Wiedmann M."/>
        </authorList>
    </citation>
    <scope>NUCLEOTIDE SEQUENCE [LARGE SCALE GENOMIC DNA]</scope>
    <source>
        <strain evidence="1 2">FSL L7-0297</strain>
    </source>
</reference>
<dbReference type="AlphaFoldDB" id="A0AB73H7F0"/>
<proteinExistence type="predicted"/>
<evidence type="ECO:0000313" key="1">
    <source>
        <dbReference type="EMBL" id="MBC2140752.1"/>
    </source>
</evidence>
<sequence length="364" mass="41231">MMEVNIWIISRFDGSIVTFSTSSAWEINRDYLTNEKSSFSLDNAYNAEKGDFILAKAERHTNVSGFYDMSSSIPILFLGVIDAFEDGKIIACDIYNLANFDIAATKKTGSSFEGHILTLLQYYFLNDTSKMPGIIQISRDTTINTAHSYQPQDNPTATNLVEYLINGFKKYNTVWEVANLTYNESNKLIIQTEIRTKTRSVRLKNNAYDFANWDVYVTPVGRDLENKLLIVPVGMNNSESPTILSTWYLTMNGELTQSINDSVYLPTKTKINVYDTSQTDKPSYLEVAQSELAGNSYAHEISFNIKMDNTLLPISDLEIGLLGEIVYGDTIFRSVLTGYRFASEDKYMYLKWGHVRSTLSEILP</sequence>
<gene>
    <name evidence="1" type="ORF">HCA89_00400</name>
</gene>
<organism evidence="1 2">
    <name type="scientific">Listeria innocua</name>
    <dbReference type="NCBI Taxonomy" id="1642"/>
    <lineage>
        <taxon>Bacteria</taxon>
        <taxon>Bacillati</taxon>
        <taxon>Bacillota</taxon>
        <taxon>Bacilli</taxon>
        <taxon>Bacillales</taxon>
        <taxon>Listeriaceae</taxon>
        <taxon>Listeria</taxon>
    </lineage>
</organism>